<dbReference type="Pfam" id="PF05656">
    <property type="entry name" value="DUF805"/>
    <property type="match status" value="1"/>
</dbReference>
<keyword evidence="1" id="KW-0472">Membrane</keyword>
<accession>A0A2U3MYZ2</accession>
<reference evidence="3" key="1">
    <citation type="submission" date="2018-03" db="EMBL/GenBank/DDBJ databases">
        <authorList>
            <person name="Blom J."/>
        </authorList>
    </citation>
    <scope>NUCLEOTIDE SEQUENCE [LARGE SCALE GENOMIC DNA]</scope>
    <source>
        <strain evidence="3">KPC-SM-21</strain>
    </source>
</reference>
<dbReference type="FunCoup" id="A0A2U3MYZ2">
    <property type="interactions" value="39"/>
</dbReference>
<evidence type="ECO:0000313" key="3">
    <source>
        <dbReference type="Proteomes" id="UP000245974"/>
    </source>
</evidence>
<name>A0A2U3MYZ2_9GAMM</name>
<protein>
    <submittedName>
        <fullName evidence="2">Inner membrane protein YhaI</fullName>
    </submittedName>
</protein>
<feature type="transmembrane region" description="Helical" evidence="1">
    <location>
        <begin position="29"/>
        <end position="48"/>
    </location>
</feature>
<proteinExistence type="predicted"/>
<dbReference type="EMBL" id="OOGT01000072">
    <property type="protein sequence ID" value="SPL70647.1"/>
    <property type="molecule type" value="Genomic_DNA"/>
</dbReference>
<dbReference type="PANTHER" id="PTHR34980">
    <property type="entry name" value="INNER MEMBRANE PROTEIN-RELATED-RELATED"/>
    <property type="match status" value="1"/>
</dbReference>
<evidence type="ECO:0000313" key="2">
    <source>
        <dbReference type="EMBL" id="SPL70647.1"/>
    </source>
</evidence>
<dbReference type="PANTHER" id="PTHR34980:SF3">
    <property type="entry name" value="BLR8105 PROTEIN"/>
    <property type="match status" value="1"/>
</dbReference>
<keyword evidence="1" id="KW-0812">Transmembrane</keyword>
<dbReference type="AlphaFoldDB" id="A0A2U3MYZ2"/>
<dbReference type="Proteomes" id="UP000245974">
    <property type="component" value="Unassembled WGS sequence"/>
</dbReference>
<sequence>MFVIIVFSIISICITIRRLHDLNKSGWLWLLYLVPLINIIFAIYVFVAKGTEGSNDYGAPRPTEQTEKILGILYAVLLAIFILAYGGIMTWAISMQNQLPILQQLEQTNEIAGKTLQ</sequence>
<dbReference type="InParanoid" id="A0A2U3MYZ2"/>
<evidence type="ECO:0000256" key="1">
    <source>
        <dbReference type="SAM" id="Phobius"/>
    </source>
</evidence>
<organism evidence="2 3">
    <name type="scientific">Acinetobacter stercoris</name>
    <dbReference type="NCBI Taxonomy" id="2126983"/>
    <lineage>
        <taxon>Bacteria</taxon>
        <taxon>Pseudomonadati</taxon>
        <taxon>Pseudomonadota</taxon>
        <taxon>Gammaproteobacteria</taxon>
        <taxon>Moraxellales</taxon>
        <taxon>Moraxellaceae</taxon>
        <taxon>Acinetobacter</taxon>
    </lineage>
</organism>
<feature type="transmembrane region" description="Helical" evidence="1">
    <location>
        <begin position="69"/>
        <end position="93"/>
    </location>
</feature>
<keyword evidence="3" id="KW-1185">Reference proteome</keyword>
<keyword evidence="1" id="KW-1133">Transmembrane helix</keyword>
<gene>
    <name evidence="2" type="primary">yhaI_1</name>
    <name evidence="2" type="ORF">KPC_1825</name>
</gene>
<dbReference type="RefSeq" id="WP_265735827.1">
    <property type="nucleotide sequence ID" value="NZ_OOGT01000072.1"/>
</dbReference>
<dbReference type="InterPro" id="IPR008523">
    <property type="entry name" value="DUF805"/>
</dbReference>
<dbReference type="GO" id="GO:0005886">
    <property type="term" value="C:plasma membrane"/>
    <property type="evidence" value="ECO:0007669"/>
    <property type="project" value="TreeGrafter"/>
</dbReference>